<dbReference type="eggNOG" id="ENOG5033H2X">
    <property type="taxonomic scope" value="Bacteria"/>
</dbReference>
<keyword evidence="2" id="KW-1185">Reference proteome</keyword>
<dbReference type="KEGG" id="pmx:PERMA_A0067"/>
<dbReference type="AlphaFoldDB" id="C0QUZ6"/>
<accession>C0QUZ6</accession>
<geneLocation type="plasmid" evidence="2">
    <name>pPERMA01</name>
</geneLocation>
<dbReference type="OrthoDB" id="5108480at2"/>
<organism evidence="1 2">
    <name type="scientific">Persephonella marina (strain DSM 14350 / EX-H1)</name>
    <dbReference type="NCBI Taxonomy" id="123214"/>
    <lineage>
        <taxon>Bacteria</taxon>
        <taxon>Pseudomonadati</taxon>
        <taxon>Aquificota</taxon>
        <taxon>Aquificia</taxon>
        <taxon>Aquificales</taxon>
        <taxon>Hydrogenothermaceae</taxon>
        <taxon>Persephonella</taxon>
    </lineage>
</organism>
<dbReference type="EMBL" id="CP001231">
    <property type="protein sequence ID" value="ACO04980.1"/>
    <property type="molecule type" value="Genomic_DNA"/>
</dbReference>
<protein>
    <submittedName>
        <fullName evidence="1">Uncharacterized protein</fullName>
    </submittedName>
</protein>
<dbReference type="PaxDb" id="123214-PERMA_A0067"/>
<gene>
    <name evidence="1" type="ordered locus">PERMA_A0067</name>
</gene>
<dbReference type="HOGENOM" id="CLU_155183_0_0_0"/>
<dbReference type="Proteomes" id="UP000001366">
    <property type="component" value="Plasmid unnamed"/>
</dbReference>
<proteinExistence type="predicted"/>
<evidence type="ECO:0000313" key="1">
    <source>
        <dbReference type="EMBL" id="ACO04980.1"/>
    </source>
</evidence>
<dbReference type="RefSeq" id="WP_012675168.1">
    <property type="nucleotide sequence ID" value="NC_012439.1"/>
</dbReference>
<evidence type="ECO:0000313" key="2">
    <source>
        <dbReference type="Proteomes" id="UP000001366"/>
    </source>
</evidence>
<reference evidence="1 2" key="1">
    <citation type="journal article" date="2009" name="J. Bacteriol.">
        <title>Complete and draft genome sequences of six members of the Aquificales.</title>
        <authorList>
            <person name="Reysenbach A.L."/>
            <person name="Hamamura N."/>
            <person name="Podar M."/>
            <person name="Griffiths E."/>
            <person name="Ferreira S."/>
            <person name="Hochstein R."/>
            <person name="Heidelberg J."/>
            <person name="Johnson J."/>
            <person name="Mead D."/>
            <person name="Pohorille A."/>
            <person name="Sarmiento M."/>
            <person name="Schweighofer K."/>
            <person name="Seshadri R."/>
            <person name="Voytek M.A."/>
        </authorList>
    </citation>
    <scope>NUCLEOTIDE SEQUENCE [LARGE SCALE GENOMIC DNA]</scope>
    <source>
        <strain evidence="2">DSM 14350 / EX-H1</strain>
        <plasmid evidence="2">pPERMA01</plasmid>
    </source>
</reference>
<sequence length="131" mass="15670">MTYDEYFNLILNSEPEDWLFFDEEDVLTFKNDLNIWIKRVITDEPFEEEWAKRNPNPEAYKVDVKFYYGNSLVDTDLYVSVDGYRAIVPLTNSRDSYDVKKSRYIIAKILNHDTNGYIERRYLNIFNVVDG</sequence>
<keyword evidence="1" id="KW-0614">Plasmid</keyword>
<name>C0QUZ6_PERMH</name>